<proteinExistence type="predicted"/>
<accession>A0A8X6WR98</accession>
<dbReference type="Proteomes" id="UP000886998">
    <property type="component" value="Unassembled WGS sequence"/>
</dbReference>
<protein>
    <submittedName>
        <fullName evidence="1">Uncharacterized protein</fullName>
    </submittedName>
</protein>
<organism evidence="1 2">
    <name type="scientific">Trichonephila inaurata madagascariensis</name>
    <dbReference type="NCBI Taxonomy" id="2747483"/>
    <lineage>
        <taxon>Eukaryota</taxon>
        <taxon>Metazoa</taxon>
        <taxon>Ecdysozoa</taxon>
        <taxon>Arthropoda</taxon>
        <taxon>Chelicerata</taxon>
        <taxon>Arachnida</taxon>
        <taxon>Araneae</taxon>
        <taxon>Araneomorphae</taxon>
        <taxon>Entelegynae</taxon>
        <taxon>Araneoidea</taxon>
        <taxon>Nephilidae</taxon>
        <taxon>Trichonephila</taxon>
        <taxon>Trichonephila inaurata</taxon>
    </lineage>
</organism>
<dbReference type="AlphaFoldDB" id="A0A8X6WR98"/>
<keyword evidence="2" id="KW-1185">Reference proteome</keyword>
<evidence type="ECO:0000313" key="2">
    <source>
        <dbReference type="Proteomes" id="UP000886998"/>
    </source>
</evidence>
<evidence type="ECO:0000313" key="1">
    <source>
        <dbReference type="EMBL" id="GFY39325.1"/>
    </source>
</evidence>
<sequence length="97" mass="10510">MGVADSITVLTSASGRHCWSTVNNGFLSTGSIHDVLHMLLQFTQSGLGRGECLLTDAFAYACWTRTLHALHFSTAGASWTRVGGCPQRYDGKLKCLF</sequence>
<dbReference type="EMBL" id="BMAV01001337">
    <property type="protein sequence ID" value="GFY39325.1"/>
    <property type="molecule type" value="Genomic_DNA"/>
</dbReference>
<comment type="caution">
    <text evidence="1">The sequence shown here is derived from an EMBL/GenBank/DDBJ whole genome shotgun (WGS) entry which is preliminary data.</text>
</comment>
<gene>
    <name evidence="1" type="ORF">TNIN_389461</name>
</gene>
<name>A0A8X6WR98_9ARAC</name>
<reference evidence="1" key="1">
    <citation type="submission" date="2020-08" db="EMBL/GenBank/DDBJ databases">
        <title>Multicomponent nature underlies the extraordinary mechanical properties of spider dragline silk.</title>
        <authorList>
            <person name="Kono N."/>
            <person name="Nakamura H."/>
            <person name="Mori M."/>
            <person name="Yoshida Y."/>
            <person name="Ohtoshi R."/>
            <person name="Malay A.D."/>
            <person name="Moran D.A.P."/>
            <person name="Tomita M."/>
            <person name="Numata K."/>
            <person name="Arakawa K."/>
        </authorList>
    </citation>
    <scope>NUCLEOTIDE SEQUENCE</scope>
</reference>